<sequence>MATAIAAIVASAPTALPTDATTSSNTTPMPAVQAPAELVLVLEHATAAHLAAPLALAHAVDKVVDHVCHVSARARPYMCALVVAGGDMVSADPLTADLDQWAAACARVARAPAMGGGIGHAGGAVLEGVAAALDLFSPSSPSISRPQLLVVIHATAPHPLAPLSTPSSSTGLLPPALADRLRTRSIDLVLIQATPTPTTLPALEDFWLATLTPSTSPPTASSRPRRFVYRASPAPGPCLATLTTVPRIAPLTDAKWDAKDDRLVRAARPGSSGTASTASGTAGAGGVQPRRRKSTTSRRDKSASTSAGGTPAVPSPPTVTSGNAASGTVGSPAPASTPAPVDRMDVDTPAPVVPAATASAAAMVPDPAPAPPAPVRSPPAAAQPPTAAPSTAAPRALTSSTTPPVLITPHQVGILQAALDRDPSLRSQWDCASDASKRQLLSNPQFLAVLEQRLLAAPQPAPLAAPARSEPSPMRSPPAATDSG</sequence>
<organism evidence="2 3">
    <name type="scientific">Allomyces macrogynus (strain ATCC 38327)</name>
    <name type="common">Allomyces javanicus var. macrogynus</name>
    <dbReference type="NCBI Taxonomy" id="578462"/>
    <lineage>
        <taxon>Eukaryota</taxon>
        <taxon>Fungi</taxon>
        <taxon>Fungi incertae sedis</taxon>
        <taxon>Blastocladiomycota</taxon>
        <taxon>Blastocladiomycetes</taxon>
        <taxon>Blastocladiales</taxon>
        <taxon>Blastocladiaceae</taxon>
        <taxon>Allomyces</taxon>
    </lineage>
</organism>
<feature type="compositionally biased region" description="Pro residues" evidence="1">
    <location>
        <begin position="366"/>
        <end position="377"/>
    </location>
</feature>
<feature type="region of interest" description="Disordered" evidence="1">
    <location>
        <begin position="460"/>
        <end position="484"/>
    </location>
</feature>
<evidence type="ECO:0000256" key="1">
    <source>
        <dbReference type="SAM" id="MobiDB-lite"/>
    </source>
</evidence>
<dbReference type="OrthoDB" id="10594895at2759"/>
<evidence type="ECO:0000313" key="3">
    <source>
        <dbReference type="Proteomes" id="UP000054350"/>
    </source>
</evidence>
<protein>
    <submittedName>
        <fullName evidence="2">Uncharacterized protein</fullName>
    </submittedName>
</protein>
<dbReference type="EMBL" id="GG745331">
    <property type="protein sequence ID" value="KNE57433.1"/>
    <property type="molecule type" value="Genomic_DNA"/>
</dbReference>
<reference evidence="3" key="2">
    <citation type="submission" date="2009-11" db="EMBL/GenBank/DDBJ databases">
        <title>The Genome Sequence of Allomyces macrogynus strain ATCC 38327.</title>
        <authorList>
            <consortium name="The Broad Institute Genome Sequencing Platform"/>
            <person name="Russ C."/>
            <person name="Cuomo C."/>
            <person name="Shea T."/>
            <person name="Young S.K."/>
            <person name="Zeng Q."/>
            <person name="Koehrsen M."/>
            <person name="Haas B."/>
            <person name="Borodovsky M."/>
            <person name="Guigo R."/>
            <person name="Alvarado L."/>
            <person name="Berlin A."/>
            <person name="Borenstein D."/>
            <person name="Chen Z."/>
            <person name="Engels R."/>
            <person name="Freedman E."/>
            <person name="Gellesch M."/>
            <person name="Goldberg J."/>
            <person name="Griggs A."/>
            <person name="Gujja S."/>
            <person name="Heiman D."/>
            <person name="Hepburn T."/>
            <person name="Howarth C."/>
            <person name="Jen D."/>
            <person name="Larson L."/>
            <person name="Lewis B."/>
            <person name="Mehta T."/>
            <person name="Park D."/>
            <person name="Pearson M."/>
            <person name="Roberts A."/>
            <person name="Saif S."/>
            <person name="Shenoy N."/>
            <person name="Sisk P."/>
            <person name="Stolte C."/>
            <person name="Sykes S."/>
            <person name="Walk T."/>
            <person name="White J."/>
            <person name="Yandava C."/>
            <person name="Burger G."/>
            <person name="Gray M.W."/>
            <person name="Holland P.W.H."/>
            <person name="King N."/>
            <person name="Lang F.B.F."/>
            <person name="Roger A.J."/>
            <person name="Ruiz-Trillo I."/>
            <person name="Lander E."/>
            <person name="Nusbaum C."/>
        </authorList>
    </citation>
    <scope>NUCLEOTIDE SEQUENCE [LARGE SCALE GENOMIC DNA]</scope>
    <source>
        <strain evidence="3">ATCC 38327</strain>
    </source>
</reference>
<feature type="region of interest" description="Disordered" evidence="1">
    <location>
        <begin position="363"/>
        <end position="405"/>
    </location>
</feature>
<feature type="compositionally biased region" description="Low complexity" evidence="1">
    <location>
        <begin position="378"/>
        <end position="404"/>
    </location>
</feature>
<keyword evidence="3" id="KW-1185">Reference proteome</keyword>
<accession>A0A0L0S4F7</accession>
<gene>
    <name evidence="2" type="ORF">AMAG_03150</name>
</gene>
<proteinExistence type="predicted"/>
<feature type="compositionally biased region" description="Low complexity" evidence="1">
    <location>
        <begin position="270"/>
        <end position="281"/>
    </location>
</feature>
<name>A0A0L0S4F7_ALLM3</name>
<dbReference type="VEuPathDB" id="FungiDB:AMAG_03150"/>
<feature type="compositionally biased region" description="Low complexity" evidence="1">
    <location>
        <begin position="303"/>
        <end position="322"/>
    </location>
</feature>
<feature type="region of interest" description="Disordered" evidence="1">
    <location>
        <begin position="266"/>
        <end position="349"/>
    </location>
</feature>
<dbReference type="Proteomes" id="UP000054350">
    <property type="component" value="Unassembled WGS sequence"/>
</dbReference>
<evidence type="ECO:0000313" key="2">
    <source>
        <dbReference type="EMBL" id="KNE57433.1"/>
    </source>
</evidence>
<dbReference type="AlphaFoldDB" id="A0A0L0S4F7"/>
<reference evidence="2 3" key="1">
    <citation type="submission" date="2009-11" db="EMBL/GenBank/DDBJ databases">
        <title>Annotation of Allomyces macrogynus ATCC 38327.</title>
        <authorList>
            <consortium name="The Broad Institute Genome Sequencing Platform"/>
            <person name="Russ C."/>
            <person name="Cuomo C."/>
            <person name="Burger G."/>
            <person name="Gray M.W."/>
            <person name="Holland P.W.H."/>
            <person name="King N."/>
            <person name="Lang F.B.F."/>
            <person name="Roger A.J."/>
            <person name="Ruiz-Trillo I."/>
            <person name="Young S.K."/>
            <person name="Zeng Q."/>
            <person name="Gargeya S."/>
            <person name="Fitzgerald M."/>
            <person name="Haas B."/>
            <person name="Abouelleil A."/>
            <person name="Alvarado L."/>
            <person name="Arachchi H.M."/>
            <person name="Berlin A."/>
            <person name="Chapman S.B."/>
            <person name="Gearin G."/>
            <person name="Goldberg J."/>
            <person name="Griggs A."/>
            <person name="Gujja S."/>
            <person name="Hansen M."/>
            <person name="Heiman D."/>
            <person name="Howarth C."/>
            <person name="Larimer J."/>
            <person name="Lui A."/>
            <person name="MacDonald P.J.P."/>
            <person name="McCowen C."/>
            <person name="Montmayeur A."/>
            <person name="Murphy C."/>
            <person name="Neiman D."/>
            <person name="Pearson M."/>
            <person name="Priest M."/>
            <person name="Roberts A."/>
            <person name="Saif S."/>
            <person name="Shea T."/>
            <person name="Sisk P."/>
            <person name="Stolte C."/>
            <person name="Sykes S."/>
            <person name="Wortman J."/>
            <person name="Nusbaum C."/>
            <person name="Birren B."/>
        </authorList>
    </citation>
    <scope>NUCLEOTIDE SEQUENCE [LARGE SCALE GENOMIC DNA]</scope>
    <source>
        <strain evidence="2 3">ATCC 38327</strain>
    </source>
</reference>